<evidence type="ECO:0000259" key="1">
    <source>
        <dbReference type="Pfam" id="PF22124"/>
    </source>
</evidence>
<dbReference type="InterPro" id="IPR008928">
    <property type="entry name" value="6-hairpin_glycosidase_sf"/>
</dbReference>
<dbReference type="SUPFAM" id="SSF48208">
    <property type="entry name" value="Six-hairpin glycosidases"/>
    <property type="match status" value="1"/>
</dbReference>
<sequence>MDMIIREVFSVIVSAAKGLDRSQESGCCDIESSESSNTPLSNQNLQGWFRNGMGDDGPGRSTVLKIALQAHLLDSEQAYHMVKQVSREGGLYANLFTAHPPFQIDANFGFSAGISEILVQSSMTDLYLLPALLQDIWSNR</sequence>
<keyword evidence="3" id="KW-1185">Reference proteome</keyword>
<gene>
    <name evidence="2" type="ORF">CEPIT_LOCUS27010</name>
</gene>
<organism evidence="2 3">
    <name type="scientific">Cuscuta epithymum</name>
    <dbReference type="NCBI Taxonomy" id="186058"/>
    <lineage>
        <taxon>Eukaryota</taxon>
        <taxon>Viridiplantae</taxon>
        <taxon>Streptophyta</taxon>
        <taxon>Embryophyta</taxon>
        <taxon>Tracheophyta</taxon>
        <taxon>Spermatophyta</taxon>
        <taxon>Magnoliopsida</taxon>
        <taxon>eudicotyledons</taxon>
        <taxon>Gunneridae</taxon>
        <taxon>Pentapetalae</taxon>
        <taxon>asterids</taxon>
        <taxon>lamiids</taxon>
        <taxon>Solanales</taxon>
        <taxon>Convolvulaceae</taxon>
        <taxon>Cuscuteae</taxon>
        <taxon>Cuscuta</taxon>
        <taxon>Cuscuta subgen. Cuscuta</taxon>
    </lineage>
</organism>
<protein>
    <recommendedName>
        <fullName evidence="1">Glycosyl hydrolase family 95 catalytic domain-containing protein</fullName>
    </recommendedName>
</protein>
<comment type="caution">
    <text evidence="2">The sequence shown here is derived from an EMBL/GenBank/DDBJ whole genome shotgun (WGS) entry which is preliminary data.</text>
</comment>
<dbReference type="AlphaFoldDB" id="A0AAV0ERN5"/>
<dbReference type="InterPro" id="IPR054363">
    <property type="entry name" value="GH95_cat"/>
</dbReference>
<proteinExistence type="predicted"/>
<dbReference type="Gene3D" id="1.50.10.10">
    <property type="match status" value="1"/>
</dbReference>
<evidence type="ECO:0000313" key="2">
    <source>
        <dbReference type="EMBL" id="CAH9125763.1"/>
    </source>
</evidence>
<dbReference type="EMBL" id="CAMAPF010000938">
    <property type="protein sequence ID" value="CAH9125763.1"/>
    <property type="molecule type" value="Genomic_DNA"/>
</dbReference>
<accession>A0AAV0ERN5</accession>
<dbReference type="PANTHER" id="PTHR31084">
    <property type="entry name" value="ALPHA-L-FUCOSIDASE 2"/>
    <property type="match status" value="1"/>
</dbReference>
<dbReference type="GO" id="GO:0004560">
    <property type="term" value="F:alpha-L-fucosidase activity"/>
    <property type="evidence" value="ECO:0007669"/>
    <property type="project" value="TreeGrafter"/>
</dbReference>
<dbReference type="Pfam" id="PF22124">
    <property type="entry name" value="Glyco_hydro_95_cat"/>
    <property type="match status" value="1"/>
</dbReference>
<dbReference type="GO" id="GO:0005975">
    <property type="term" value="P:carbohydrate metabolic process"/>
    <property type="evidence" value="ECO:0007669"/>
    <property type="project" value="InterPro"/>
</dbReference>
<evidence type="ECO:0000313" key="3">
    <source>
        <dbReference type="Proteomes" id="UP001152523"/>
    </source>
</evidence>
<dbReference type="InterPro" id="IPR012341">
    <property type="entry name" value="6hp_glycosidase-like_sf"/>
</dbReference>
<feature type="domain" description="Glycosyl hydrolase family 95 catalytic" evidence="1">
    <location>
        <begin position="54"/>
        <end position="118"/>
    </location>
</feature>
<dbReference type="PANTHER" id="PTHR31084:SF13">
    <property type="entry name" value="GLYCOSYL HYDROLASE FAMILY 95 N-TERMINAL DOMAIN-CONTAINING PROTEIN"/>
    <property type="match status" value="1"/>
</dbReference>
<dbReference type="Proteomes" id="UP001152523">
    <property type="component" value="Unassembled WGS sequence"/>
</dbReference>
<reference evidence="2" key="1">
    <citation type="submission" date="2022-07" db="EMBL/GenBank/DDBJ databases">
        <authorList>
            <person name="Macas J."/>
            <person name="Novak P."/>
            <person name="Neumann P."/>
        </authorList>
    </citation>
    <scope>NUCLEOTIDE SEQUENCE</scope>
</reference>
<name>A0AAV0ERN5_9ASTE</name>